<comment type="caution">
    <text evidence="1">The sequence shown here is derived from an EMBL/GenBank/DDBJ whole genome shotgun (WGS) entry which is preliminary data.</text>
</comment>
<name>A0A0F9TEJ8_9ZZZZ</name>
<protein>
    <recommendedName>
        <fullName evidence="2">Phosphatidylinositol-specific phospholipase C X domain-containing protein</fullName>
    </recommendedName>
</protein>
<dbReference type="EMBL" id="LAZR01001738">
    <property type="protein sequence ID" value="KKN39893.1"/>
    <property type="molecule type" value="Genomic_DNA"/>
</dbReference>
<sequence>MEKNNLKWDIPYNKAFFKTSHNSYGMSIRQQLNFGLRGLEYDIHDDKIQEIGDFEVYHLKKSYDVAFNGNGNPNDLMLSNWLKVIENWSNDQNNNHAPITLFIELKESLVDSNNKPDELYGIKKLNNIIIDSFSSNRLYTYKHFRKDNFKWPTVNELKG</sequence>
<dbReference type="SUPFAM" id="SSF51695">
    <property type="entry name" value="PLC-like phosphodiesterases"/>
    <property type="match status" value="1"/>
</dbReference>
<gene>
    <name evidence="1" type="ORF">LCGC14_0738980</name>
</gene>
<dbReference type="Gene3D" id="3.20.20.190">
    <property type="entry name" value="Phosphatidylinositol (PI) phosphodiesterase"/>
    <property type="match status" value="1"/>
</dbReference>
<dbReference type="GO" id="GO:0006629">
    <property type="term" value="P:lipid metabolic process"/>
    <property type="evidence" value="ECO:0007669"/>
    <property type="project" value="InterPro"/>
</dbReference>
<dbReference type="InterPro" id="IPR017946">
    <property type="entry name" value="PLC-like_Pdiesterase_TIM-brl"/>
</dbReference>
<dbReference type="AlphaFoldDB" id="A0A0F9TEJ8"/>
<organism evidence="1">
    <name type="scientific">marine sediment metagenome</name>
    <dbReference type="NCBI Taxonomy" id="412755"/>
    <lineage>
        <taxon>unclassified sequences</taxon>
        <taxon>metagenomes</taxon>
        <taxon>ecological metagenomes</taxon>
    </lineage>
</organism>
<dbReference type="GO" id="GO:0008081">
    <property type="term" value="F:phosphoric diester hydrolase activity"/>
    <property type="evidence" value="ECO:0007669"/>
    <property type="project" value="InterPro"/>
</dbReference>
<reference evidence="1" key="1">
    <citation type="journal article" date="2015" name="Nature">
        <title>Complex archaea that bridge the gap between prokaryotes and eukaryotes.</title>
        <authorList>
            <person name="Spang A."/>
            <person name="Saw J.H."/>
            <person name="Jorgensen S.L."/>
            <person name="Zaremba-Niedzwiedzka K."/>
            <person name="Martijn J."/>
            <person name="Lind A.E."/>
            <person name="van Eijk R."/>
            <person name="Schleper C."/>
            <person name="Guy L."/>
            <person name="Ettema T.J."/>
        </authorList>
    </citation>
    <scope>NUCLEOTIDE SEQUENCE</scope>
</reference>
<evidence type="ECO:0008006" key="2">
    <source>
        <dbReference type="Google" id="ProtNLM"/>
    </source>
</evidence>
<evidence type="ECO:0000313" key="1">
    <source>
        <dbReference type="EMBL" id="KKN39893.1"/>
    </source>
</evidence>
<accession>A0A0F9TEJ8</accession>
<proteinExistence type="predicted"/>